<evidence type="ECO:0000313" key="3">
    <source>
        <dbReference type="Proteomes" id="UP000069940"/>
    </source>
</evidence>
<feature type="compositionally biased region" description="Polar residues" evidence="1">
    <location>
        <begin position="69"/>
        <end position="82"/>
    </location>
</feature>
<evidence type="ECO:0000256" key="1">
    <source>
        <dbReference type="SAM" id="MobiDB-lite"/>
    </source>
</evidence>
<dbReference type="GeneID" id="115264733"/>
<name>A0ABM1ZTY0_AEDAL</name>
<reference evidence="2" key="2">
    <citation type="submission" date="2025-05" db="UniProtKB">
        <authorList>
            <consortium name="EnsemblMetazoa"/>
        </authorList>
    </citation>
    <scope>IDENTIFICATION</scope>
    <source>
        <strain evidence="2">Foshan</strain>
    </source>
</reference>
<dbReference type="EnsemblMetazoa" id="AALFPA23_021628.R31991">
    <property type="protein sequence ID" value="AALFPA23_021628.P31991"/>
    <property type="gene ID" value="AALFPA23_021628"/>
</dbReference>
<dbReference type="Proteomes" id="UP000069940">
    <property type="component" value="Unassembled WGS sequence"/>
</dbReference>
<organism evidence="2 3">
    <name type="scientific">Aedes albopictus</name>
    <name type="common">Asian tiger mosquito</name>
    <name type="synonym">Stegomyia albopicta</name>
    <dbReference type="NCBI Taxonomy" id="7160"/>
    <lineage>
        <taxon>Eukaryota</taxon>
        <taxon>Metazoa</taxon>
        <taxon>Ecdysozoa</taxon>
        <taxon>Arthropoda</taxon>
        <taxon>Hexapoda</taxon>
        <taxon>Insecta</taxon>
        <taxon>Pterygota</taxon>
        <taxon>Neoptera</taxon>
        <taxon>Endopterygota</taxon>
        <taxon>Diptera</taxon>
        <taxon>Nematocera</taxon>
        <taxon>Culicoidea</taxon>
        <taxon>Culicidae</taxon>
        <taxon>Culicinae</taxon>
        <taxon>Aedini</taxon>
        <taxon>Aedes</taxon>
        <taxon>Stegomyia</taxon>
    </lineage>
</organism>
<keyword evidence="3" id="KW-1185">Reference proteome</keyword>
<dbReference type="RefSeq" id="XP_062710885.1">
    <property type="nucleotide sequence ID" value="XM_062854901.1"/>
</dbReference>
<evidence type="ECO:0000313" key="2">
    <source>
        <dbReference type="EnsemblMetazoa" id="AALFPA23_021628.P31991"/>
    </source>
</evidence>
<accession>A0ABM1ZTY0</accession>
<evidence type="ECO:0008006" key="4">
    <source>
        <dbReference type="Google" id="ProtNLM"/>
    </source>
</evidence>
<reference evidence="3" key="1">
    <citation type="journal article" date="2015" name="Proc. Natl. Acad. Sci. U.S.A.">
        <title>Genome sequence of the Asian Tiger mosquito, Aedes albopictus, reveals insights into its biology, genetics, and evolution.</title>
        <authorList>
            <person name="Chen X.G."/>
            <person name="Jiang X."/>
            <person name="Gu J."/>
            <person name="Xu M."/>
            <person name="Wu Y."/>
            <person name="Deng Y."/>
            <person name="Zhang C."/>
            <person name="Bonizzoni M."/>
            <person name="Dermauw W."/>
            <person name="Vontas J."/>
            <person name="Armbruster P."/>
            <person name="Huang X."/>
            <person name="Yang Y."/>
            <person name="Zhang H."/>
            <person name="He W."/>
            <person name="Peng H."/>
            <person name="Liu Y."/>
            <person name="Wu K."/>
            <person name="Chen J."/>
            <person name="Lirakis M."/>
            <person name="Topalis P."/>
            <person name="Van Leeuwen T."/>
            <person name="Hall A.B."/>
            <person name="Jiang X."/>
            <person name="Thorpe C."/>
            <person name="Mueller R.L."/>
            <person name="Sun C."/>
            <person name="Waterhouse R.M."/>
            <person name="Yan G."/>
            <person name="Tu Z.J."/>
            <person name="Fang X."/>
            <person name="James A.A."/>
        </authorList>
    </citation>
    <scope>NUCLEOTIDE SEQUENCE [LARGE SCALE GENOMIC DNA]</scope>
    <source>
        <strain evidence="3">Foshan</strain>
    </source>
</reference>
<protein>
    <recommendedName>
        <fullName evidence="4">BEN domain-containing protein</fullName>
    </recommendedName>
</protein>
<feature type="region of interest" description="Disordered" evidence="1">
    <location>
        <begin position="63"/>
        <end position="82"/>
    </location>
</feature>
<proteinExistence type="predicted"/>
<sequence>MEEEVKHLPETTGKSDREWQKMIGFNVPLKNFRFVLGERSLLKVISNIVEKQGISKFTKKLIKQDSLGKSESAPETQTEQSMRQKVIEFYTKKCSNGSNTETYFFDQIASMKVDMMKLARGRS</sequence>